<dbReference type="InterPro" id="IPR036291">
    <property type="entry name" value="NAD(P)-bd_dom_sf"/>
</dbReference>
<evidence type="ECO:0000313" key="2">
    <source>
        <dbReference type="EMBL" id="MFC0263854.1"/>
    </source>
</evidence>
<name>A0ABV6FVG2_9BACT</name>
<dbReference type="PANTHER" id="PTHR42879">
    <property type="entry name" value="3-OXOACYL-(ACYL-CARRIER-PROTEIN) REDUCTASE"/>
    <property type="match status" value="1"/>
</dbReference>
<evidence type="ECO:0000256" key="1">
    <source>
        <dbReference type="ARBA" id="ARBA00006484"/>
    </source>
</evidence>
<dbReference type="RefSeq" id="WP_382388363.1">
    <property type="nucleotide sequence ID" value="NZ_JBHLWI010000038.1"/>
</dbReference>
<comment type="caution">
    <text evidence="2">The sequence shown here is derived from an EMBL/GenBank/DDBJ whole genome shotgun (WGS) entry which is preliminary data.</text>
</comment>
<gene>
    <name evidence="2" type="ORF">ACFFIP_14265</name>
</gene>
<accession>A0ABV6FVG2</accession>
<dbReference type="EMBL" id="JBHLWI010000038">
    <property type="protein sequence ID" value="MFC0263854.1"/>
    <property type="molecule type" value="Genomic_DNA"/>
</dbReference>
<dbReference type="CDD" id="cd05344">
    <property type="entry name" value="BKR_like_SDR_like"/>
    <property type="match status" value="1"/>
</dbReference>
<evidence type="ECO:0000313" key="3">
    <source>
        <dbReference type="Proteomes" id="UP001589797"/>
    </source>
</evidence>
<organism evidence="2 3">
    <name type="scientific">Fontibacter flavus</name>
    <dbReference type="NCBI Taxonomy" id="654838"/>
    <lineage>
        <taxon>Bacteria</taxon>
        <taxon>Pseudomonadati</taxon>
        <taxon>Bacteroidota</taxon>
        <taxon>Cytophagia</taxon>
        <taxon>Cytophagales</taxon>
        <taxon>Cyclobacteriaceae</taxon>
        <taxon>Fontibacter</taxon>
    </lineage>
</organism>
<dbReference type="SUPFAM" id="SSF51735">
    <property type="entry name" value="NAD(P)-binding Rossmann-fold domains"/>
    <property type="match status" value="1"/>
</dbReference>
<dbReference type="PRINTS" id="PR00081">
    <property type="entry name" value="GDHRDH"/>
</dbReference>
<dbReference type="Gene3D" id="3.40.50.720">
    <property type="entry name" value="NAD(P)-binding Rossmann-like Domain"/>
    <property type="match status" value="1"/>
</dbReference>
<sequence length="253" mass="27466">MDLGIKGKSALVMASSKGLGKAVAKELVREGANVMLCGRNEHTLLETRDEIIQEGTGKVEKVVCDLSQAKDRQELFEATMAVFGKIDLLVTNTGGPSPGQFEKFDMDDWKGFYNDIFLSAADMIKMVVPGMKQRQFGRVLTITSVSSKQPVDNLITSNVTRSSLLGLVKSLSNELAPHGITVNNIMPGYTLTDRLQQLMAGNPQLDQIKESIPMKRFGTVEEFAAAAVFLLSERASYITGQSLAVDGGVIKGY</sequence>
<reference evidence="2 3" key="1">
    <citation type="submission" date="2024-09" db="EMBL/GenBank/DDBJ databases">
        <authorList>
            <person name="Sun Q."/>
            <person name="Mori K."/>
        </authorList>
    </citation>
    <scope>NUCLEOTIDE SEQUENCE [LARGE SCALE GENOMIC DNA]</scope>
    <source>
        <strain evidence="2 3">CCM 7650</strain>
    </source>
</reference>
<proteinExistence type="inferred from homology"/>
<dbReference type="InterPro" id="IPR050259">
    <property type="entry name" value="SDR"/>
</dbReference>
<protein>
    <submittedName>
        <fullName evidence="2">SDR family oxidoreductase</fullName>
    </submittedName>
</protein>
<comment type="similarity">
    <text evidence="1">Belongs to the short-chain dehydrogenases/reductases (SDR) family.</text>
</comment>
<dbReference type="InterPro" id="IPR002347">
    <property type="entry name" value="SDR_fam"/>
</dbReference>
<dbReference type="PANTHER" id="PTHR42879:SF6">
    <property type="entry name" value="NADPH-DEPENDENT REDUCTASE BACG"/>
    <property type="match status" value="1"/>
</dbReference>
<dbReference type="Pfam" id="PF13561">
    <property type="entry name" value="adh_short_C2"/>
    <property type="match status" value="1"/>
</dbReference>
<dbReference type="Proteomes" id="UP001589797">
    <property type="component" value="Unassembled WGS sequence"/>
</dbReference>
<keyword evidence="3" id="KW-1185">Reference proteome</keyword>